<evidence type="ECO:0008006" key="3">
    <source>
        <dbReference type="Google" id="ProtNLM"/>
    </source>
</evidence>
<dbReference type="STRING" id="1196031.A361_12850"/>
<evidence type="ECO:0000313" key="1">
    <source>
        <dbReference type="EMBL" id="AND39994.1"/>
    </source>
</evidence>
<organism evidence="1 2">
    <name type="scientific">Cytobacillus oceanisediminis 2691</name>
    <dbReference type="NCBI Taxonomy" id="1196031"/>
    <lineage>
        <taxon>Bacteria</taxon>
        <taxon>Bacillati</taxon>
        <taxon>Bacillota</taxon>
        <taxon>Bacilli</taxon>
        <taxon>Bacillales</taxon>
        <taxon>Bacillaceae</taxon>
        <taxon>Cytobacillus</taxon>
    </lineage>
</organism>
<dbReference type="Proteomes" id="UP000077856">
    <property type="component" value="Chromosome"/>
</dbReference>
<name>A0A160MBI6_9BACI</name>
<gene>
    <name evidence="1" type="ORF">A361_12850</name>
</gene>
<accession>A0A160MBI6</accession>
<evidence type="ECO:0000313" key="2">
    <source>
        <dbReference type="Proteomes" id="UP000077856"/>
    </source>
</evidence>
<sequence length="62" mass="6849">MKDNDEKYLTYAPKEEMVTIETGGSFPNLKHAAGDSVDEHEQQETANAIIGAKEIGQQNENL</sequence>
<dbReference type="KEGG" id="bon:A361_12850"/>
<protein>
    <recommendedName>
        <fullName evidence="3">DUF4025 domain-containing protein</fullName>
    </recommendedName>
</protein>
<dbReference type="RefSeq" id="WP_019379871.1">
    <property type="nucleotide sequence ID" value="NZ_CP015506.1"/>
</dbReference>
<dbReference type="eggNOG" id="ENOG502ZWMV">
    <property type="taxonomic scope" value="Bacteria"/>
</dbReference>
<proteinExistence type="predicted"/>
<dbReference type="AlphaFoldDB" id="A0A160MBI6"/>
<dbReference type="EMBL" id="CP015506">
    <property type="protein sequence ID" value="AND39994.1"/>
    <property type="molecule type" value="Genomic_DNA"/>
</dbReference>
<reference evidence="1 2" key="1">
    <citation type="submission" date="2016-04" db="EMBL/GenBank/DDBJ databases">
        <title>Complete genome sequence of Bacillus oceanisediminis strain 2691.</title>
        <authorList>
            <person name="Jeong H."/>
            <person name="Kim H.J."/>
            <person name="Lee D.-W."/>
        </authorList>
    </citation>
    <scope>NUCLEOTIDE SEQUENCE [LARGE SCALE GENOMIC DNA]</scope>
    <source>
        <strain evidence="1 2">2691</strain>
    </source>
</reference>